<keyword evidence="2" id="KW-1185">Reference proteome</keyword>
<dbReference type="AlphaFoldDB" id="A0AAD5N4M5"/>
<sequence length="92" mass="10294">MTKERAGRYICAVTSTQGHTVYKTAQLNVVTAFSPDGLSGKPPPPPRIRPPIVPAEYSKNTHHFSQECHLIKRGFDELNLYDNSSPHLYGTR</sequence>
<organism evidence="1 2">
    <name type="scientific">Parelaphostrongylus tenuis</name>
    <name type="common">Meningeal worm</name>
    <dbReference type="NCBI Taxonomy" id="148309"/>
    <lineage>
        <taxon>Eukaryota</taxon>
        <taxon>Metazoa</taxon>
        <taxon>Ecdysozoa</taxon>
        <taxon>Nematoda</taxon>
        <taxon>Chromadorea</taxon>
        <taxon>Rhabditida</taxon>
        <taxon>Rhabditina</taxon>
        <taxon>Rhabditomorpha</taxon>
        <taxon>Strongyloidea</taxon>
        <taxon>Metastrongylidae</taxon>
        <taxon>Parelaphostrongylus</taxon>
    </lineage>
</organism>
<reference evidence="1" key="1">
    <citation type="submission" date="2021-06" db="EMBL/GenBank/DDBJ databases">
        <title>Parelaphostrongylus tenuis whole genome reference sequence.</title>
        <authorList>
            <person name="Garwood T.J."/>
            <person name="Larsen P.A."/>
            <person name="Fountain-Jones N.M."/>
            <person name="Garbe J.R."/>
            <person name="Macchietto M.G."/>
            <person name="Kania S.A."/>
            <person name="Gerhold R.W."/>
            <person name="Richards J.E."/>
            <person name="Wolf T.M."/>
        </authorList>
    </citation>
    <scope>NUCLEOTIDE SEQUENCE</scope>
    <source>
        <strain evidence="1">MNPRO001-30</strain>
        <tissue evidence="1">Meninges</tissue>
    </source>
</reference>
<protein>
    <submittedName>
        <fullName evidence="1">Uncharacterized protein</fullName>
    </submittedName>
</protein>
<evidence type="ECO:0000313" key="1">
    <source>
        <dbReference type="EMBL" id="KAJ1362121.1"/>
    </source>
</evidence>
<evidence type="ECO:0000313" key="2">
    <source>
        <dbReference type="Proteomes" id="UP001196413"/>
    </source>
</evidence>
<proteinExistence type="predicted"/>
<gene>
    <name evidence="1" type="ORF">KIN20_021546</name>
</gene>
<name>A0AAD5N4M5_PARTN</name>
<dbReference type="EMBL" id="JAHQIW010004377">
    <property type="protein sequence ID" value="KAJ1362121.1"/>
    <property type="molecule type" value="Genomic_DNA"/>
</dbReference>
<comment type="caution">
    <text evidence="1">The sequence shown here is derived from an EMBL/GenBank/DDBJ whole genome shotgun (WGS) entry which is preliminary data.</text>
</comment>
<accession>A0AAD5N4M5</accession>
<dbReference type="Proteomes" id="UP001196413">
    <property type="component" value="Unassembled WGS sequence"/>
</dbReference>